<evidence type="ECO:0000256" key="1">
    <source>
        <dbReference type="SAM" id="MobiDB-lite"/>
    </source>
</evidence>
<protein>
    <submittedName>
        <fullName evidence="2">Uncharacterized protein</fullName>
    </submittedName>
</protein>
<dbReference type="AlphaFoldDB" id="A0A139GYP8"/>
<evidence type="ECO:0000313" key="2">
    <source>
        <dbReference type="EMBL" id="KXS95291.1"/>
    </source>
</evidence>
<feature type="region of interest" description="Disordered" evidence="1">
    <location>
        <begin position="193"/>
        <end position="213"/>
    </location>
</feature>
<accession>A0A139GYP8</accession>
<comment type="caution">
    <text evidence="2">The sequence shown here is derived from an EMBL/GenBank/DDBJ whole genome shotgun (WGS) entry which is preliminary data.</text>
</comment>
<organism evidence="2 3">
    <name type="scientific">Pseudocercospora musae</name>
    <dbReference type="NCBI Taxonomy" id="113226"/>
    <lineage>
        <taxon>Eukaryota</taxon>
        <taxon>Fungi</taxon>
        <taxon>Dikarya</taxon>
        <taxon>Ascomycota</taxon>
        <taxon>Pezizomycotina</taxon>
        <taxon>Dothideomycetes</taxon>
        <taxon>Dothideomycetidae</taxon>
        <taxon>Mycosphaerellales</taxon>
        <taxon>Mycosphaerellaceae</taxon>
        <taxon>Pseudocercospora</taxon>
    </lineage>
</organism>
<proteinExistence type="predicted"/>
<evidence type="ECO:0000313" key="3">
    <source>
        <dbReference type="Proteomes" id="UP000073492"/>
    </source>
</evidence>
<dbReference type="OrthoDB" id="1669814at2759"/>
<gene>
    <name evidence="2" type="ORF">AC579_9895</name>
</gene>
<dbReference type="Proteomes" id="UP000073492">
    <property type="component" value="Unassembled WGS sequence"/>
</dbReference>
<keyword evidence="3" id="KW-1185">Reference proteome</keyword>
<feature type="compositionally biased region" description="Low complexity" evidence="1">
    <location>
        <begin position="196"/>
        <end position="212"/>
    </location>
</feature>
<name>A0A139GYP8_9PEZI</name>
<reference evidence="2 3" key="1">
    <citation type="submission" date="2015-07" db="EMBL/GenBank/DDBJ databases">
        <title>Comparative genomics of the Sigatoka disease complex on banana suggests a link between parallel evolutionary changes in Pseudocercospora fijiensis and Pseudocercospora eumusae and increased virulence on the banana host.</title>
        <authorList>
            <person name="Chang T.-C."/>
            <person name="Salvucci A."/>
            <person name="Crous P.W."/>
            <person name="Stergiopoulos I."/>
        </authorList>
    </citation>
    <scope>NUCLEOTIDE SEQUENCE [LARGE SCALE GENOMIC DNA]</scope>
    <source>
        <strain evidence="2 3">CBS 116634</strain>
    </source>
</reference>
<sequence length="235" mass="25492">MPGSKQQRRSQGWLTGSVFWPFDAFGERVLDESGLWSAAILPDLFVAAGQTKIYNMTDGCQMTQANVNTDATPCKLIDCLQGHRGPLGVAASQRDVEACVGVCLDLRYKDLVPASAALHTSDPPLPISDCGCRALPLPRSVGNHSQSKLQQAYHFVPHNMASKFVEILDIDNTPYSRSNVSLADVLAETRRRSESQDSLASVSDKSSAPSSVFNQSIQPVNAIKTRLRGFSLKKG</sequence>
<dbReference type="EMBL" id="LFZO01000902">
    <property type="protein sequence ID" value="KXS95291.1"/>
    <property type="molecule type" value="Genomic_DNA"/>
</dbReference>